<dbReference type="InterPro" id="IPR011711">
    <property type="entry name" value="GntR_C"/>
</dbReference>
<dbReference type="GO" id="GO:0003677">
    <property type="term" value="F:DNA binding"/>
    <property type="evidence" value="ECO:0007669"/>
    <property type="project" value="UniProtKB-KW"/>
</dbReference>
<evidence type="ECO:0000259" key="4">
    <source>
        <dbReference type="PROSITE" id="PS50949"/>
    </source>
</evidence>
<dbReference type="GO" id="GO:0003700">
    <property type="term" value="F:DNA-binding transcription factor activity"/>
    <property type="evidence" value="ECO:0007669"/>
    <property type="project" value="InterPro"/>
</dbReference>
<evidence type="ECO:0000256" key="1">
    <source>
        <dbReference type="ARBA" id="ARBA00023015"/>
    </source>
</evidence>
<dbReference type="Proteomes" id="UP000294692">
    <property type="component" value="Unassembled WGS sequence"/>
</dbReference>
<evidence type="ECO:0000256" key="3">
    <source>
        <dbReference type="ARBA" id="ARBA00023163"/>
    </source>
</evidence>
<reference evidence="5 6" key="1">
    <citation type="submission" date="2019-03" db="EMBL/GenBank/DDBJ databases">
        <title>Genomic Encyclopedia of Type Strains, Phase IV (KMG-IV): sequencing the most valuable type-strain genomes for metagenomic binning, comparative biology and taxonomic classification.</title>
        <authorList>
            <person name="Goeker M."/>
        </authorList>
    </citation>
    <scope>NUCLEOTIDE SEQUENCE [LARGE SCALE GENOMIC DNA]</scope>
    <source>
        <strain evidence="5 6">DSM 100048</strain>
    </source>
</reference>
<dbReference type="InterPro" id="IPR000524">
    <property type="entry name" value="Tscrpt_reg_HTH_GntR"/>
</dbReference>
<dbReference type="SUPFAM" id="SSF48008">
    <property type="entry name" value="GntR ligand-binding domain-like"/>
    <property type="match status" value="1"/>
</dbReference>
<dbReference type="InterPro" id="IPR036388">
    <property type="entry name" value="WH-like_DNA-bd_sf"/>
</dbReference>
<dbReference type="Gene3D" id="1.10.10.10">
    <property type="entry name" value="Winged helix-like DNA-binding domain superfamily/Winged helix DNA-binding domain"/>
    <property type="match status" value="1"/>
</dbReference>
<dbReference type="SMART" id="SM00895">
    <property type="entry name" value="FCD"/>
    <property type="match status" value="1"/>
</dbReference>
<dbReference type="InterPro" id="IPR036390">
    <property type="entry name" value="WH_DNA-bd_sf"/>
</dbReference>
<keyword evidence="6" id="KW-1185">Reference proteome</keyword>
<sequence>MKKPPLKNFHAQIMDSLGSDIVTGVLAPGRQLPTEAELAESFQASRLLIREAMKSLAAKGLVSIRPRIGTHVLPREQWNLFDPAVLSWYGKVPLDAKFIADLLELRSAIEPLAARLAATRAEPQMLEALRSAYEAMATAKDQASYIEADLKFHGTVLRSCGNQFIQQLEAALSEVLKTSFTASSQAWGPDGKSLALHRNLLNAIAGGSSGDAEQASLALIERASERIHSSLRQTGHK</sequence>
<dbReference type="PANTHER" id="PTHR43537">
    <property type="entry name" value="TRANSCRIPTIONAL REGULATOR, GNTR FAMILY"/>
    <property type="match status" value="1"/>
</dbReference>
<dbReference type="RefSeq" id="WP_243650828.1">
    <property type="nucleotide sequence ID" value="NZ_JBEBWM010000026.1"/>
</dbReference>
<evidence type="ECO:0000313" key="6">
    <source>
        <dbReference type="Proteomes" id="UP000294692"/>
    </source>
</evidence>
<dbReference type="InterPro" id="IPR008920">
    <property type="entry name" value="TF_FadR/GntR_C"/>
</dbReference>
<gene>
    <name evidence="5" type="ORF">EV686_10490</name>
</gene>
<dbReference type="SMART" id="SM00345">
    <property type="entry name" value="HTH_GNTR"/>
    <property type="match status" value="1"/>
</dbReference>
<keyword evidence="1" id="KW-0805">Transcription regulation</keyword>
<protein>
    <submittedName>
        <fullName evidence="5">DNA-binding FadR family transcriptional regulator</fullName>
    </submittedName>
</protein>
<comment type="caution">
    <text evidence="5">The sequence shown here is derived from an EMBL/GenBank/DDBJ whole genome shotgun (WGS) entry which is preliminary data.</text>
</comment>
<feature type="domain" description="HTH gntR-type" evidence="4">
    <location>
        <begin position="7"/>
        <end position="75"/>
    </location>
</feature>
<dbReference type="PROSITE" id="PS50949">
    <property type="entry name" value="HTH_GNTR"/>
    <property type="match status" value="1"/>
</dbReference>
<organism evidence="5 6">
    <name type="scientific">Paracandidimonas soli</name>
    <dbReference type="NCBI Taxonomy" id="1917182"/>
    <lineage>
        <taxon>Bacteria</taxon>
        <taxon>Pseudomonadati</taxon>
        <taxon>Pseudomonadota</taxon>
        <taxon>Betaproteobacteria</taxon>
        <taxon>Burkholderiales</taxon>
        <taxon>Alcaligenaceae</taxon>
        <taxon>Paracandidimonas</taxon>
    </lineage>
</organism>
<dbReference type="SUPFAM" id="SSF46785">
    <property type="entry name" value="Winged helix' DNA-binding domain"/>
    <property type="match status" value="1"/>
</dbReference>
<keyword evidence="3" id="KW-0804">Transcription</keyword>
<dbReference type="CDD" id="cd07377">
    <property type="entry name" value="WHTH_GntR"/>
    <property type="match status" value="1"/>
</dbReference>
<dbReference type="Pfam" id="PF00392">
    <property type="entry name" value="GntR"/>
    <property type="match status" value="1"/>
</dbReference>
<proteinExistence type="predicted"/>
<dbReference type="AlphaFoldDB" id="A0A4R3V5X4"/>
<dbReference type="Gene3D" id="1.20.120.530">
    <property type="entry name" value="GntR ligand-binding domain-like"/>
    <property type="match status" value="1"/>
</dbReference>
<evidence type="ECO:0000256" key="2">
    <source>
        <dbReference type="ARBA" id="ARBA00023125"/>
    </source>
</evidence>
<name>A0A4R3V5X4_9BURK</name>
<dbReference type="EMBL" id="SMBX01000004">
    <property type="protein sequence ID" value="TCU98992.1"/>
    <property type="molecule type" value="Genomic_DNA"/>
</dbReference>
<dbReference type="PANTHER" id="PTHR43537:SF44">
    <property type="entry name" value="GNTR FAMILY REGULATORY PROTEIN"/>
    <property type="match status" value="1"/>
</dbReference>
<evidence type="ECO:0000313" key="5">
    <source>
        <dbReference type="EMBL" id="TCU98992.1"/>
    </source>
</evidence>
<dbReference type="Pfam" id="PF07729">
    <property type="entry name" value="FCD"/>
    <property type="match status" value="1"/>
</dbReference>
<keyword evidence="2 5" id="KW-0238">DNA-binding</keyword>
<dbReference type="PRINTS" id="PR00035">
    <property type="entry name" value="HTHGNTR"/>
</dbReference>
<accession>A0A4R3V5X4</accession>